<keyword evidence="9" id="KW-0411">Iron-sulfur</keyword>
<dbReference type="SUPFAM" id="SSF51971">
    <property type="entry name" value="Nucleotide-binding domain"/>
    <property type="match status" value="1"/>
</dbReference>
<dbReference type="eggNOG" id="COG0446">
    <property type="taxonomic scope" value="Bacteria"/>
</dbReference>
<keyword evidence="13" id="KW-1185">Reference proteome</keyword>
<dbReference type="PANTHER" id="PTHR42917">
    <property type="entry name" value="2,4-DIENOYL-COA REDUCTASE"/>
    <property type="match status" value="1"/>
</dbReference>
<keyword evidence="4" id="KW-0285">Flavoprotein</keyword>
<dbReference type="Pfam" id="PF00724">
    <property type="entry name" value="Oxidored_FMN"/>
    <property type="match status" value="1"/>
</dbReference>
<dbReference type="PATRIC" id="fig|1423734.3.peg.240"/>
<dbReference type="EMBL" id="AZGA01000066">
    <property type="protein sequence ID" value="KRM32836.1"/>
    <property type="molecule type" value="Genomic_DNA"/>
</dbReference>
<evidence type="ECO:0000256" key="4">
    <source>
        <dbReference type="ARBA" id="ARBA00022630"/>
    </source>
</evidence>
<evidence type="ECO:0000259" key="11">
    <source>
        <dbReference type="Pfam" id="PF07992"/>
    </source>
</evidence>
<evidence type="ECO:0000256" key="8">
    <source>
        <dbReference type="ARBA" id="ARBA00023004"/>
    </source>
</evidence>
<dbReference type="GO" id="GO:0010181">
    <property type="term" value="F:FMN binding"/>
    <property type="evidence" value="ECO:0007669"/>
    <property type="project" value="InterPro"/>
</dbReference>
<dbReference type="GO" id="GO:0016491">
    <property type="term" value="F:oxidoreductase activity"/>
    <property type="evidence" value="ECO:0007669"/>
    <property type="project" value="UniProtKB-KW"/>
</dbReference>
<evidence type="ECO:0000256" key="3">
    <source>
        <dbReference type="ARBA" id="ARBA00011048"/>
    </source>
</evidence>
<keyword evidence="6" id="KW-0479">Metal-binding</keyword>
<dbReference type="Pfam" id="PF07992">
    <property type="entry name" value="Pyr_redox_2"/>
    <property type="match status" value="1"/>
</dbReference>
<dbReference type="InterPro" id="IPR051793">
    <property type="entry name" value="NADH:flavin_oxidoreductase"/>
</dbReference>
<dbReference type="InterPro" id="IPR023753">
    <property type="entry name" value="FAD/NAD-binding_dom"/>
</dbReference>
<proteinExistence type="inferred from homology"/>
<dbReference type="RefSeq" id="WP_035453946.1">
    <property type="nucleotide sequence ID" value="NZ_AZGA01000066.1"/>
</dbReference>
<feature type="domain" description="FAD/NAD(P)-binding" evidence="11">
    <location>
        <begin position="466"/>
        <end position="619"/>
    </location>
</feature>
<dbReference type="GO" id="GO:0046872">
    <property type="term" value="F:metal ion binding"/>
    <property type="evidence" value="ECO:0007669"/>
    <property type="project" value="UniProtKB-KW"/>
</dbReference>
<evidence type="ECO:0000256" key="6">
    <source>
        <dbReference type="ARBA" id="ARBA00022723"/>
    </source>
</evidence>
<evidence type="ECO:0000256" key="5">
    <source>
        <dbReference type="ARBA" id="ARBA00022643"/>
    </source>
</evidence>
<dbReference type="OrthoDB" id="9772736at2"/>
<accession>X0PFF1</accession>
<sequence length="678" mass="74967">MTDYPHIFQPLTINGMTVRNRIMMPPMGSNFANFDGSINKDHIKYYEQRAKGGTGLITLENVCIDYPLGTNGTTQLRMDNDQFMPGLWTFNERMHAFGAKTSVQINHAGASATGLRLNGLQTVSASDVPSKPGMPHPRPLSIEEIHHIINCYADAASRAQRAGFDSVEVHAGHSYLLDQFLSPHYNHRTDAYGGSPEKRARLTKEVLAAVRAAVGPRFPISVRFSADEFINDGNTLEDTLQLLDYFADEADILNVSAAVNQTLQYQIDKMNLADGWRAYMAKAVKQKFPDKVVVTSGNFRSPQVTEKVLADGDADLIAMGRGLLAEPNWVNKVADGQEALLRKCISCNIGCADHRIAKGLPIRCTVNPDVINEDDYKQDQIKHQVKLVVIGGGTTALEAACSAAEIGADVVLFEQKNYLGGLAHEVAKLPDKKRIDDYVIYLKNRASLLDNLDIHLGEAADIAKIAAIQPDVILNATGAKPLLPPIDGLKDTMALSDRHVYDIFDLLKNPNNFKTNNENILVIGGGAVGLDVMEFFTEHHQSNITMVDMLPEIGKELDLITKIGMQELLKKYNVKQYVDTKLEKVTNQNATVTHGNKTFNIDFDKAFICLGMRSNNVLMPGLTEYASENKALLVNLGDSQRARRIYEGSQEARQIINVIHRADQRKNNPQIHETLATH</sequence>
<dbReference type="SUPFAM" id="SSF51395">
    <property type="entry name" value="FMN-linked oxidoreductases"/>
    <property type="match status" value="1"/>
</dbReference>
<dbReference type="SUPFAM" id="SSF51905">
    <property type="entry name" value="FAD/NAD(P)-binding domain"/>
    <property type="match status" value="1"/>
</dbReference>
<evidence type="ECO:0000259" key="10">
    <source>
        <dbReference type="Pfam" id="PF00724"/>
    </source>
</evidence>
<name>X0PFF1_9LACO</name>
<dbReference type="Proteomes" id="UP000051236">
    <property type="component" value="Unassembled WGS sequence"/>
</dbReference>
<comment type="cofactor">
    <cofactor evidence="2">
        <name>[4Fe-4S] cluster</name>
        <dbReference type="ChEBI" id="CHEBI:49883"/>
    </cofactor>
</comment>
<comment type="caution">
    <text evidence="12">The sequence shown here is derived from an EMBL/GenBank/DDBJ whole genome shotgun (WGS) entry which is preliminary data.</text>
</comment>
<dbReference type="Gene3D" id="3.40.50.720">
    <property type="entry name" value="NAD(P)-binding Rossmann-like Domain"/>
    <property type="match status" value="1"/>
</dbReference>
<evidence type="ECO:0000256" key="1">
    <source>
        <dbReference type="ARBA" id="ARBA00001917"/>
    </source>
</evidence>
<keyword evidence="5" id="KW-0288">FMN</keyword>
<dbReference type="PRINTS" id="PR00368">
    <property type="entry name" value="FADPNR"/>
</dbReference>
<feature type="domain" description="NADH:flavin oxidoreductase/NADH oxidase N-terminal" evidence="10">
    <location>
        <begin position="7"/>
        <end position="337"/>
    </location>
</feature>
<dbReference type="Pfam" id="PF12831">
    <property type="entry name" value="FAD_oxidored"/>
    <property type="match status" value="1"/>
</dbReference>
<protein>
    <submittedName>
        <fullName evidence="12">NADH flavin oxidoreductase</fullName>
    </submittedName>
</protein>
<organism evidence="12 13">
    <name type="scientific">Agrilactobacillus composti DSM 18527 = JCM 14202</name>
    <dbReference type="NCBI Taxonomy" id="1423734"/>
    <lineage>
        <taxon>Bacteria</taxon>
        <taxon>Bacillati</taxon>
        <taxon>Bacillota</taxon>
        <taxon>Bacilli</taxon>
        <taxon>Lactobacillales</taxon>
        <taxon>Lactobacillaceae</taxon>
        <taxon>Agrilactobacillus</taxon>
    </lineage>
</organism>
<dbReference type="Gene3D" id="3.50.50.60">
    <property type="entry name" value="FAD/NAD(P)-binding domain"/>
    <property type="match status" value="1"/>
</dbReference>
<reference evidence="12 13" key="1">
    <citation type="journal article" date="2015" name="Genome Announc.">
        <title>Expanding the biotechnology potential of lactobacilli through comparative genomics of 213 strains and associated genera.</title>
        <authorList>
            <person name="Sun Z."/>
            <person name="Harris H.M."/>
            <person name="McCann A."/>
            <person name="Guo C."/>
            <person name="Argimon S."/>
            <person name="Zhang W."/>
            <person name="Yang X."/>
            <person name="Jeffery I.B."/>
            <person name="Cooney J.C."/>
            <person name="Kagawa T.F."/>
            <person name="Liu W."/>
            <person name="Song Y."/>
            <person name="Salvetti E."/>
            <person name="Wrobel A."/>
            <person name="Rasinkangas P."/>
            <person name="Parkhill J."/>
            <person name="Rea M.C."/>
            <person name="O'Sullivan O."/>
            <person name="Ritari J."/>
            <person name="Douillard F.P."/>
            <person name="Paul Ross R."/>
            <person name="Yang R."/>
            <person name="Briner A.E."/>
            <person name="Felis G.E."/>
            <person name="de Vos W.M."/>
            <person name="Barrangou R."/>
            <person name="Klaenhammer T.R."/>
            <person name="Caufield P.W."/>
            <person name="Cui Y."/>
            <person name="Zhang H."/>
            <person name="O'Toole P.W."/>
        </authorList>
    </citation>
    <scope>NUCLEOTIDE SEQUENCE [LARGE SCALE GENOMIC DNA]</scope>
    <source>
        <strain evidence="12 13">DSM 18527</strain>
    </source>
</reference>
<dbReference type="PANTHER" id="PTHR42917:SF2">
    <property type="entry name" value="2,4-DIENOYL-COA REDUCTASE [(2E)-ENOYL-COA-PRODUCING]"/>
    <property type="match status" value="1"/>
</dbReference>
<evidence type="ECO:0000313" key="13">
    <source>
        <dbReference type="Proteomes" id="UP000051236"/>
    </source>
</evidence>
<dbReference type="GO" id="GO:0051536">
    <property type="term" value="F:iron-sulfur cluster binding"/>
    <property type="evidence" value="ECO:0007669"/>
    <property type="project" value="UniProtKB-KW"/>
</dbReference>
<dbReference type="STRING" id="1423734.FC83_GL000240"/>
<dbReference type="InterPro" id="IPR036188">
    <property type="entry name" value="FAD/NAD-bd_sf"/>
</dbReference>
<comment type="similarity">
    <text evidence="3">In the N-terminal section; belongs to the NADH:flavin oxidoreductase/NADH oxidase family.</text>
</comment>
<evidence type="ECO:0000256" key="7">
    <source>
        <dbReference type="ARBA" id="ARBA00023002"/>
    </source>
</evidence>
<gene>
    <name evidence="12" type="ORF">FC83_GL000240</name>
</gene>
<dbReference type="eggNOG" id="COG1902">
    <property type="taxonomic scope" value="Bacteria"/>
</dbReference>
<dbReference type="InterPro" id="IPR001155">
    <property type="entry name" value="OxRdtase_FMN_N"/>
</dbReference>
<dbReference type="Gene3D" id="3.20.20.70">
    <property type="entry name" value="Aldolase class I"/>
    <property type="match status" value="1"/>
</dbReference>
<evidence type="ECO:0000313" key="12">
    <source>
        <dbReference type="EMBL" id="KRM32836.1"/>
    </source>
</evidence>
<dbReference type="CDD" id="cd02803">
    <property type="entry name" value="OYE_like_FMN_family"/>
    <property type="match status" value="1"/>
</dbReference>
<comment type="cofactor">
    <cofactor evidence="1">
        <name>FMN</name>
        <dbReference type="ChEBI" id="CHEBI:58210"/>
    </cofactor>
</comment>
<dbReference type="InterPro" id="IPR013785">
    <property type="entry name" value="Aldolase_TIM"/>
</dbReference>
<keyword evidence="7" id="KW-0560">Oxidoreductase</keyword>
<dbReference type="AlphaFoldDB" id="X0PFF1"/>
<keyword evidence="8" id="KW-0408">Iron</keyword>
<evidence type="ECO:0000256" key="2">
    <source>
        <dbReference type="ARBA" id="ARBA00001966"/>
    </source>
</evidence>
<evidence type="ECO:0000256" key="9">
    <source>
        <dbReference type="ARBA" id="ARBA00023014"/>
    </source>
</evidence>